<gene>
    <name evidence="5" type="ORF">OGM63_24130</name>
</gene>
<name>A0ABT3B598_9CYAN</name>
<comment type="caution">
    <text evidence="5">The sequence shown here is derived from an EMBL/GenBank/DDBJ whole genome shotgun (WGS) entry which is preliminary data.</text>
</comment>
<reference evidence="5 6" key="1">
    <citation type="submission" date="2022-10" db="EMBL/GenBank/DDBJ databases">
        <title>Identification of biosynthetic pathway for the production of the potent trypsin inhibitor radiosumin.</title>
        <authorList>
            <person name="Fewer D.P."/>
            <person name="Delbaje E."/>
            <person name="Ouyang X."/>
            <person name="Agostino P.D."/>
            <person name="Wahlsten M."/>
            <person name="Jokela J."/>
            <person name="Permi P."/>
            <person name="Haapaniemi E."/>
            <person name="Koistinen H."/>
        </authorList>
    </citation>
    <scope>NUCLEOTIDE SEQUENCE [LARGE SCALE GENOMIC DNA]</scope>
    <source>
        <strain evidence="5 6">NIES-515</strain>
    </source>
</reference>
<evidence type="ECO:0000256" key="3">
    <source>
        <dbReference type="ARBA" id="ARBA00022723"/>
    </source>
</evidence>
<accession>A0ABT3B598</accession>
<proteinExistence type="inferred from homology"/>
<dbReference type="Pfam" id="PF03055">
    <property type="entry name" value="RPE65"/>
    <property type="match status" value="1"/>
</dbReference>
<comment type="similarity">
    <text evidence="2">Belongs to the carotenoid oxygenase family.</text>
</comment>
<dbReference type="PANTHER" id="PTHR10543:SF139">
    <property type="entry name" value="DIOXYGENASE"/>
    <property type="match status" value="1"/>
</dbReference>
<evidence type="ECO:0000256" key="4">
    <source>
        <dbReference type="ARBA" id="ARBA00023004"/>
    </source>
</evidence>
<evidence type="ECO:0000256" key="1">
    <source>
        <dbReference type="ARBA" id="ARBA00001954"/>
    </source>
</evidence>
<dbReference type="InterPro" id="IPR004294">
    <property type="entry name" value="Carotenoid_Oase"/>
</dbReference>
<dbReference type="EMBL" id="JAOWRF010000340">
    <property type="protein sequence ID" value="MCV3216561.1"/>
    <property type="molecule type" value="Genomic_DNA"/>
</dbReference>
<keyword evidence="3" id="KW-0479">Metal-binding</keyword>
<dbReference type="PANTHER" id="PTHR10543">
    <property type="entry name" value="BETA-CAROTENE DIOXYGENASE"/>
    <property type="match status" value="1"/>
</dbReference>
<comment type="cofactor">
    <cofactor evidence="1">
        <name>Fe(2+)</name>
        <dbReference type="ChEBI" id="CHEBI:29033"/>
    </cofactor>
</comment>
<keyword evidence="4" id="KW-0408">Iron</keyword>
<keyword evidence="6" id="KW-1185">Reference proteome</keyword>
<organism evidence="5 6">
    <name type="scientific">Plectonema radiosum NIES-515</name>
    <dbReference type="NCBI Taxonomy" id="2986073"/>
    <lineage>
        <taxon>Bacteria</taxon>
        <taxon>Bacillati</taxon>
        <taxon>Cyanobacteriota</taxon>
        <taxon>Cyanophyceae</taxon>
        <taxon>Oscillatoriophycideae</taxon>
        <taxon>Oscillatoriales</taxon>
        <taxon>Microcoleaceae</taxon>
        <taxon>Plectonema</taxon>
    </lineage>
</organism>
<protein>
    <submittedName>
        <fullName evidence="5">Carotenoid oxygenase family protein</fullName>
    </submittedName>
</protein>
<sequence length="476" mass="53259">MHTIKEKSIKPGWAGAIAQPASEFSPTQLQVLSGKIPPGLRGTLYRNGPARLERGNIRMGHWFDGDGAILAVHFTDEGATGVYRYVQTIGYKEEEAANKLLYGNYGMTAPGWRKWSKAVKNAANTSVLALPDKLLALWEGGKPHALDLQNLETFGEDDLEGLSNGLTYSAHCKRDLHTGEIFNFGVIPGLNATLNIYKSDRTGKIIQKVQFQLDGTPLVHDFVLAGQYLIFCIPPVRMNPLPVLMGLSSYSDALEWKPELGTQILIFDRETLTLVSRSETEPWYQWHFSNGYVDDSGLVNVDIARYEDFKTNQYLKEVTTGETHTAAKSSLSRLQLNPQTGKVTAIEQILDKHCEFPTVPPQNVGQASRYTYFSTFRQETDISQEILNAIARFDHQAEKLTSSDCGENRYPSEPIYVPDAENPLSQAWVITVVYDGNINHSEVWVFNADRLDEEPVCQLRLPSVIPHSFHGTWKPA</sequence>
<dbReference type="RefSeq" id="WP_263748217.1">
    <property type="nucleotide sequence ID" value="NZ_JAOWRF010000340.1"/>
</dbReference>
<dbReference type="Proteomes" id="UP001526143">
    <property type="component" value="Unassembled WGS sequence"/>
</dbReference>
<evidence type="ECO:0000313" key="5">
    <source>
        <dbReference type="EMBL" id="MCV3216561.1"/>
    </source>
</evidence>
<evidence type="ECO:0000256" key="2">
    <source>
        <dbReference type="ARBA" id="ARBA00006787"/>
    </source>
</evidence>
<evidence type="ECO:0000313" key="6">
    <source>
        <dbReference type="Proteomes" id="UP001526143"/>
    </source>
</evidence>